<gene>
    <name evidence="1" type="ORF">SVUK_LOCUS19683</name>
</gene>
<dbReference type="InterPro" id="IPR004245">
    <property type="entry name" value="DUF229"/>
</dbReference>
<evidence type="ECO:0000313" key="1">
    <source>
        <dbReference type="EMBL" id="VDM84685.1"/>
    </source>
</evidence>
<name>A0A3P7LQM1_STRVU</name>
<proteinExistence type="predicted"/>
<reference evidence="1 2" key="1">
    <citation type="submission" date="2018-11" db="EMBL/GenBank/DDBJ databases">
        <authorList>
            <consortium name="Pathogen Informatics"/>
        </authorList>
    </citation>
    <scope>NUCLEOTIDE SEQUENCE [LARGE SCALE GENOMIC DNA]</scope>
</reference>
<keyword evidence="2" id="KW-1185">Reference proteome</keyword>
<accession>A0A3P7LQM1</accession>
<dbReference type="GO" id="GO:0005615">
    <property type="term" value="C:extracellular space"/>
    <property type="evidence" value="ECO:0007669"/>
    <property type="project" value="TreeGrafter"/>
</dbReference>
<evidence type="ECO:0000313" key="2">
    <source>
        <dbReference type="Proteomes" id="UP000270094"/>
    </source>
</evidence>
<dbReference type="PANTHER" id="PTHR10974:SF75">
    <property type="entry name" value="SULFATASE DOMAIN-CONTAINING PROTEIN"/>
    <property type="match status" value="1"/>
</dbReference>
<protein>
    <submittedName>
        <fullName evidence="1">Uncharacterized protein</fullName>
    </submittedName>
</protein>
<dbReference type="Pfam" id="PF02995">
    <property type="entry name" value="DUF229"/>
    <property type="match status" value="1"/>
</dbReference>
<sequence>MGWIWLTSLGHSHESGLIHADSQLQRFLLQNKKKLDDSFVIIMGDHGLLMGKTISISAYVPEEVTKTYQIAVKAMPPCDGEFKAVVRQVNENFEMASASIDRLDRYGNNGDCIESGFKHLCHCKAVKKEKDKKKVNKEKSAN</sequence>
<dbReference type="EMBL" id="UYYB01132192">
    <property type="protein sequence ID" value="VDM84685.1"/>
    <property type="molecule type" value="Genomic_DNA"/>
</dbReference>
<dbReference type="OrthoDB" id="5862419at2759"/>
<organism evidence="1 2">
    <name type="scientific">Strongylus vulgaris</name>
    <name type="common">Blood worm</name>
    <dbReference type="NCBI Taxonomy" id="40348"/>
    <lineage>
        <taxon>Eukaryota</taxon>
        <taxon>Metazoa</taxon>
        <taxon>Ecdysozoa</taxon>
        <taxon>Nematoda</taxon>
        <taxon>Chromadorea</taxon>
        <taxon>Rhabditida</taxon>
        <taxon>Rhabditina</taxon>
        <taxon>Rhabditomorpha</taxon>
        <taxon>Strongyloidea</taxon>
        <taxon>Strongylidae</taxon>
        <taxon>Strongylus</taxon>
    </lineage>
</organism>
<dbReference type="AlphaFoldDB" id="A0A3P7LQM1"/>
<dbReference type="PANTHER" id="PTHR10974">
    <property type="entry name" value="FI08016P-RELATED"/>
    <property type="match status" value="1"/>
</dbReference>
<dbReference type="Proteomes" id="UP000270094">
    <property type="component" value="Unassembled WGS sequence"/>
</dbReference>